<keyword evidence="1" id="KW-0175">Coiled coil</keyword>
<evidence type="ECO:0000256" key="1">
    <source>
        <dbReference type="SAM" id="Coils"/>
    </source>
</evidence>
<dbReference type="Proteomes" id="UP001460679">
    <property type="component" value="Chromosome"/>
</dbReference>
<dbReference type="EMBL" id="CP148066">
    <property type="protein sequence ID" value="WXL28570.1"/>
    <property type="molecule type" value="Genomic_DNA"/>
</dbReference>
<evidence type="ECO:0000313" key="3">
    <source>
        <dbReference type="Proteomes" id="UP001460679"/>
    </source>
</evidence>
<protein>
    <submittedName>
        <fullName evidence="2">Uncharacterized protein</fullName>
    </submittedName>
</protein>
<proteinExistence type="predicted"/>
<reference evidence="2" key="1">
    <citation type="submission" date="2024-03" db="EMBL/GenBank/DDBJ databases">
        <title>Complete genome sequence of Mycoplasma gypis type strain B1/T1.</title>
        <authorList>
            <person name="Spergser J."/>
        </authorList>
    </citation>
    <scope>NUCLEOTIDE SEQUENCE [LARGE SCALE GENOMIC DNA]</scope>
    <source>
        <strain evidence="2">B1/T1</strain>
    </source>
</reference>
<sequence>MKKYDELNKQTIEEISKMNREQKEDLFDWLLNDVTYLSDAYKDFYYQEDCTDLIFELIKCKEYLDDYNKFNEEIFDDEIEDFLNDEDIYTGSELYQKADENLQRHGMDGNIYLAYAIKNDLNFRKDNFYQINGYWNGFEKIAHTNFDLTWYLITNYVKNDIKRVTKQQVKEILEEQKEEQKEEKKEVLSF</sequence>
<dbReference type="RefSeq" id="WP_205498859.1">
    <property type="nucleotide sequence ID" value="NZ_CP148066.1"/>
</dbReference>
<organism evidence="2 3">
    <name type="scientific">[Mycoplasma] gypis</name>
    <dbReference type="NCBI Taxonomy" id="92404"/>
    <lineage>
        <taxon>Bacteria</taxon>
        <taxon>Bacillati</taxon>
        <taxon>Mycoplasmatota</taxon>
        <taxon>Mycoplasmoidales</taxon>
        <taxon>Metamycoplasmataceae</taxon>
        <taxon>Metamycoplasma</taxon>
    </lineage>
</organism>
<gene>
    <name evidence="2" type="ORF">WG616_00865</name>
</gene>
<evidence type="ECO:0000313" key="2">
    <source>
        <dbReference type="EMBL" id="WXL28570.1"/>
    </source>
</evidence>
<accession>A0ABZ2RQA2</accession>
<dbReference type="NCBIfam" id="NF045879">
    <property type="entry name" value="ICE_Mbov_0392"/>
    <property type="match status" value="1"/>
</dbReference>
<keyword evidence="3" id="KW-1185">Reference proteome</keyword>
<name>A0ABZ2RQA2_9BACT</name>
<feature type="coiled-coil region" evidence="1">
    <location>
        <begin position="162"/>
        <end position="190"/>
    </location>
</feature>